<accession>A0ABN5ZNG3</accession>
<protein>
    <submittedName>
        <fullName evidence="1">Uncharacterized protein</fullName>
    </submittedName>
</protein>
<dbReference type="EMBL" id="AP022579">
    <property type="protein sequence ID" value="BBX94676.1"/>
    <property type="molecule type" value="Genomic_DNA"/>
</dbReference>
<dbReference type="Proteomes" id="UP000466683">
    <property type="component" value="Chromosome"/>
</dbReference>
<evidence type="ECO:0000313" key="2">
    <source>
        <dbReference type="Proteomes" id="UP000466683"/>
    </source>
</evidence>
<organism evidence="1 2">
    <name type="scientific">Mycolicibacterium boenickei</name>
    <dbReference type="NCBI Taxonomy" id="146017"/>
    <lineage>
        <taxon>Bacteria</taxon>
        <taxon>Bacillati</taxon>
        <taxon>Actinomycetota</taxon>
        <taxon>Actinomycetes</taxon>
        <taxon>Mycobacteriales</taxon>
        <taxon>Mycobacteriaceae</taxon>
        <taxon>Mycolicibacterium</taxon>
    </lineage>
</organism>
<name>A0ABN5ZNG3_9MYCO</name>
<keyword evidence="2" id="KW-1185">Reference proteome</keyword>
<evidence type="ECO:0000313" key="1">
    <source>
        <dbReference type="EMBL" id="BBX94676.1"/>
    </source>
</evidence>
<proteinExistence type="predicted"/>
<gene>
    <name evidence="1" type="ORF">MBOE_63250</name>
</gene>
<reference evidence="1 2" key="1">
    <citation type="journal article" date="2019" name="Emerg. Microbes Infect.">
        <title>Comprehensive subspecies identification of 175 nontuberculous mycobacteria species based on 7547 genomic profiles.</title>
        <authorList>
            <person name="Matsumoto Y."/>
            <person name="Kinjo T."/>
            <person name="Motooka D."/>
            <person name="Nabeya D."/>
            <person name="Jung N."/>
            <person name="Uechi K."/>
            <person name="Horii T."/>
            <person name="Iida T."/>
            <person name="Fujita J."/>
            <person name="Nakamura S."/>
        </authorList>
    </citation>
    <scope>NUCLEOTIDE SEQUENCE [LARGE SCALE GENOMIC DNA]</scope>
    <source>
        <strain evidence="1 2">JCM 15653</strain>
    </source>
</reference>
<sequence length="64" mass="7168">MAAAEQADQQRLAQLLLPHHLGTEGIADLADRLHRELQFLITGLNPVGQCRTFPRIRAGLLKFH</sequence>